<dbReference type="GO" id="GO:0004252">
    <property type="term" value="F:serine-type endopeptidase activity"/>
    <property type="evidence" value="ECO:0007669"/>
    <property type="project" value="InterPro"/>
</dbReference>
<evidence type="ECO:0000256" key="2">
    <source>
        <dbReference type="ARBA" id="ARBA00022692"/>
    </source>
</evidence>
<evidence type="ECO:0000256" key="3">
    <source>
        <dbReference type="ARBA" id="ARBA00022989"/>
    </source>
</evidence>
<gene>
    <name evidence="7" type="ORF">AHMF7616_04287</name>
</gene>
<dbReference type="GO" id="GO:0016020">
    <property type="term" value="C:membrane"/>
    <property type="evidence" value="ECO:0007669"/>
    <property type="project" value="UniProtKB-SubCell"/>
</dbReference>
<keyword evidence="2 5" id="KW-0812">Transmembrane</keyword>
<sequence>MSITLILIILTSGVSIYAWSHQDLLDKWVFHPFSVNKKNQWYRFVTSGFLHADWTHLFFNMLSLYFFGEVVERVFMASFGYEMGIALYLLIYLGGMIIADIPTYIKHKKDFDYRALGASGAVSAIIFSSILFNPLNLICLFAFICMPGFIFGFVYLIYSYYQGQRMGGGINHSAHFYGAVFGFVVSFLLLPGSGVNFIEQIGAWRLPFFN</sequence>
<keyword evidence="7" id="KW-0645">Protease</keyword>
<accession>A0A369QQZ2</accession>
<dbReference type="PANTHER" id="PTHR43066:SF5">
    <property type="entry name" value="RHOMBOID-LIKE PROTEIN 11, CHLOROPLASTIC-RELATED"/>
    <property type="match status" value="1"/>
</dbReference>
<name>A0A369QQZ2_9BACT</name>
<evidence type="ECO:0000259" key="6">
    <source>
        <dbReference type="Pfam" id="PF01694"/>
    </source>
</evidence>
<comment type="caution">
    <text evidence="7">The sequence shown here is derived from an EMBL/GenBank/DDBJ whole genome shotgun (WGS) entry which is preliminary data.</text>
</comment>
<keyword evidence="4 5" id="KW-0472">Membrane</keyword>
<evidence type="ECO:0000256" key="5">
    <source>
        <dbReference type="SAM" id="Phobius"/>
    </source>
</evidence>
<dbReference type="InterPro" id="IPR035952">
    <property type="entry name" value="Rhomboid-like_sf"/>
</dbReference>
<dbReference type="RefSeq" id="WP_115374638.1">
    <property type="nucleotide sequence ID" value="NZ_QASA01000001.1"/>
</dbReference>
<evidence type="ECO:0000256" key="1">
    <source>
        <dbReference type="ARBA" id="ARBA00004141"/>
    </source>
</evidence>
<dbReference type="EMBL" id="QASA01000001">
    <property type="protein sequence ID" value="RDC65657.1"/>
    <property type="molecule type" value="Genomic_DNA"/>
</dbReference>
<proteinExistence type="predicted"/>
<evidence type="ECO:0000313" key="8">
    <source>
        <dbReference type="Proteomes" id="UP000253919"/>
    </source>
</evidence>
<dbReference type="Proteomes" id="UP000253919">
    <property type="component" value="Unassembled WGS sequence"/>
</dbReference>
<keyword evidence="8" id="KW-1185">Reference proteome</keyword>
<feature type="transmembrane region" description="Helical" evidence="5">
    <location>
        <begin position="42"/>
        <end position="67"/>
    </location>
</feature>
<feature type="transmembrane region" description="Helical" evidence="5">
    <location>
        <begin position="139"/>
        <end position="161"/>
    </location>
</feature>
<feature type="transmembrane region" description="Helical" evidence="5">
    <location>
        <begin position="79"/>
        <end position="101"/>
    </location>
</feature>
<feature type="transmembrane region" description="Helical" evidence="5">
    <location>
        <begin position="176"/>
        <end position="198"/>
    </location>
</feature>
<dbReference type="Pfam" id="PF01694">
    <property type="entry name" value="Rhomboid"/>
    <property type="match status" value="1"/>
</dbReference>
<dbReference type="EC" id="3.4.21.105" evidence="7"/>
<dbReference type="InterPro" id="IPR022764">
    <property type="entry name" value="Peptidase_S54_rhomboid_dom"/>
</dbReference>
<organism evidence="7 8">
    <name type="scientific">Adhaeribacter pallidiroseus</name>
    <dbReference type="NCBI Taxonomy" id="2072847"/>
    <lineage>
        <taxon>Bacteria</taxon>
        <taxon>Pseudomonadati</taxon>
        <taxon>Bacteroidota</taxon>
        <taxon>Cytophagia</taxon>
        <taxon>Cytophagales</taxon>
        <taxon>Hymenobacteraceae</taxon>
        <taxon>Adhaeribacter</taxon>
    </lineage>
</organism>
<reference evidence="7 8" key="1">
    <citation type="submission" date="2018-04" db="EMBL/GenBank/DDBJ databases">
        <title>Adhaeribacter sp. HMF7616 genome sequencing and assembly.</title>
        <authorList>
            <person name="Kang H."/>
            <person name="Kang J."/>
            <person name="Cha I."/>
            <person name="Kim H."/>
            <person name="Joh K."/>
        </authorList>
    </citation>
    <scope>NUCLEOTIDE SEQUENCE [LARGE SCALE GENOMIC DNA]</scope>
    <source>
        <strain evidence="7 8">HMF7616</strain>
    </source>
</reference>
<dbReference type="OrthoDB" id="9807874at2"/>
<evidence type="ECO:0000256" key="4">
    <source>
        <dbReference type="ARBA" id="ARBA00023136"/>
    </source>
</evidence>
<protein>
    <submittedName>
        <fullName evidence="7">Rhomboid protease</fullName>
        <ecNumber evidence="7">3.4.21.105</ecNumber>
    </submittedName>
</protein>
<dbReference type="PANTHER" id="PTHR43066">
    <property type="entry name" value="RHOMBOID-RELATED PROTEIN"/>
    <property type="match status" value="1"/>
</dbReference>
<dbReference type="SUPFAM" id="SSF144091">
    <property type="entry name" value="Rhomboid-like"/>
    <property type="match status" value="1"/>
</dbReference>
<dbReference type="Gene3D" id="1.20.1540.10">
    <property type="entry name" value="Rhomboid-like"/>
    <property type="match status" value="1"/>
</dbReference>
<dbReference type="GO" id="GO:0006508">
    <property type="term" value="P:proteolysis"/>
    <property type="evidence" value="ECO:0007669"/>
    <property type="project" value="UniProtKB-KW"/>
</dbReference>
<dbReference type="AlphaFoldDB" id="A0A369QQZ2"/>
<comment type="subcellular location">
    <subcellularLocation>
        <location evidence="1">Membrane</location>
        <topology evidence="1">Multi-pass membrane protein</topology>
    </subcellularLocation>
</comment>
<feature type="domain" description="Peptidase S54 rhomboid" evidence="6">
    <location>
        <begin position="38"/>
        <end position="190"/>
    </location>
</feature>
<feature type="transmembrane region" description="Helical" evidence="5">
    <location>
        <begin position="113"/>
        <end position="132"/>
    </location>
</feature>
<keyword evidence="3 5" id="KW-1133">Transmembrane helix</keyword>
<keyword evidence="7" id="KW-0378">Hydrolase</keyword>
<evidence type="ECO:0000313" key="7">
    <source>
        <dbReference type="EMBL" id="RDC65657.1"/>
    </source>
</evidence>